<protein>
    <submittedName>
        <fullName evidence="8">MDR family MFS transporter</fullName>
    </submittedName>
</protein>
<feature type="transmembrane region" description="Helical" evidence="7">
    <location>
        <begin position="136"/>
        <end position="156"/>
    </location>
</feature>
<feature type="transmembrane region" description="Helical" evidence="7">
    <location>
        <begin position="356"/>
        <end position="377"/>
    </location>
</feature>
<feature type="transmembrane region" description="Helical" evidence="7">
    <location>
        <begin position="7"/>
        <end position="30"/>
    </location>
</feature>
<evidence type="ECO:0000256" key="3">
    <source>
        <dbReference type="ARBA" id="ARBA00022475"/>
    </source>
</evidence>
<feature type="transmembrane region" description="Helical" evidence="7">
    <location>
        <begin position="318"/>
        <end position="335"/>
    </location>
</feature>
<gene>
    <name evidence="8" type="ORF">ACFP90_27580</name>
</gene>
<dbReference type="Gene3D" id="1.20.1250.20">
    <property type="entry name" value="MFS general substrate transporter like domains"/>
    <property type="match status" value="1"/>
</dbReference>
<feature type="transmembrane region" description="Helical" evidence="7">
    <location>
        <begin position="69"/>
        <end position="87"/>
    </location>
</feature>
<dbReference type="PANTHER" id="PTHR23517">
    <property type="entry name" value="RESISTANCE PROTEIN MDTM, PUTATIVE-RELATED-RELATED"/>
    <property type="match status" value="1"/>
</dbReference>
<dbReference type="InterPro" id="IPR036259">
    <property type="entry name" value="MFS_trans_sf"/>
</dbReference>
<feature type="transmembrane region" description="Helical" evidence="7">
    <location>
        <begin position="162"/>
        <end position="179"/>
    </location>
</feature>
<keyword evidence="6 7" id="KW-0472">Membrane</keyword>
<feature type="transmembrane region" description="Helical" evidence="7">
    <location>
        <begin position="383"/>
        <end position="404"/>
    </location>
</feature>
<feature type="transmembrane region" description="Helical" evidence="7">
    <location>
        <begin position="36"/>
        <end position="57"/>
    </location>
</feature>
<accession>A0ABW1ZTQ2</accession>
<dbReference type="RefSeq" id="WP_224612645.1">
    <property type="nucleotide sequence ID" value="NZ_JBHSWB010000004.1"/>
</dbReference>
<proteinExistence type="predicted"/>
<dbReference type="EMBL" id="JBHSWB010000004">
    <property type="protein sequence ID" value="MFC6663762.1"/>
    <property type="molecule type" value="Genomic_DNA"/>
</dbReference>
<organism evidence="8 9">
    <name type="scientific">Deinococcus multiflagellatus</name>
    <dbReference type="NCBI Taxonomy" id="1656887"/>
    <lineage>
        <taxon>Bacteria</taxon>
        <taxon>Thermotogati</taxon>
        <taxon>Deinococcota</taxon>
        <taxon>Deinococci</taxon>
        <taxon>Deinococcales</taxon>
        <taxon>Deinococcaceae</taxon>
        <taxon>Deinococcus</taxon>
    </lineage>
</organism>
<comment type="caution">
    <text evidence="8">The sequence shown here is derived from an EMBL/GenBank/DDBJ whole genome shotgun (WGS) entry which is preliminary data.</text>
</comment>
<name>A0ABW1ZTQ2_9DEIO</name>
<evidence type="ECO:0000256" key="2">
    <source>
        <dbReference type="ARBA" id="ARBA00022448"/>
    </source>
</evidence>
<evidence type="ECO:0000256" key="4">
    <source>
        <dbReference type="ARBA" id="ARBA00022692"/>
    </source>
</evidence>
<keyword evidence="5 7" id="KW-1133">Transmembrane helix</keyword>
<dbReference type="Proteomes" id="UP001596317">
    <property type="component" value="Unassembled WGS sequence"/>
</dbReference>
<dbReference type="PANTHER" id="PTHR23517:SF3">
    <property type="entry name" value="INTEGRAL MEMBRANE TRANSPORT PROTEIN"/>
    <property type="match status" value="1"/>
</dbReference>
<sequence>MSPVVRVRILTSFLGRMSSSMIYPFLAIYYAKYVGVQIAGAFLMMHVATSFGASLFGGHLADTWGRKRVLLAGDSVKVLAFLGIVMANAPWGRWEGSVWITFVLLLAVSVAGGLSAPAAEAILIDASTPESRKSMYAINYWATNLSIMLGATIGAWLFADNFLLLLTGLFLMSLVTFLMDKYLIQDEFRPKIEVIAGESKLRQLIASYRSASRNAPFMWFTAAGVSILIVEFQRNDYLSIRLAQDLAIQNLTFWNGRSIELNGVKLFGFITFVNTFLIVLLGIPFSHLIRNVPVKLAMYIGFLLFGLGYALLAYASAPLILVAAAVILTIGELLYEPTRQAAMADFIDDERRGIYLAVNGMVFQAARWFSAGLVIFSPWLGNIGLGVTYLLLAFLAVFLSSVAFHRRLTRVAHTLTEG</sequence>
<comment type="subcellular location">
    <subcellularLocation>
        <location evidence="1">Cell membrane</location>
        <topology evidence="1">Multi-pass membrane protein</topology>
    </subcellularLocation>
</comment>
<dbReference type="SUPFAM" id="SSF103473">
    <property type="entry name" value="MFS general substrate transporter"/>
    <property type="match status" value="1"/>
</dbReference>
<feature type="transmembrane region" description="Helical" evidence="7">
    <location>
        <begin position="215"/>
        <end position="232"/>
    </location>
</feature>
<dbReference type="InterPro" id="IPR011701">
    <property type="entry name" value="MFS"/>
</dbReference>
<reference evidence="9" key="1">
    <citation type="journal article" date="2019" name="Int. J. Syst. Evol. Microbiol.">
        <title>The Global Catalogue of Microorganisms (GCM) 10K type strain sequencing project: providing services to taxonomists for standard genome sequencing and annotation.</title>
        <authorList>
            <consortium name="The Broad Institute Genomics Platform"/>
            <consortium name="The Broad Institute Genome Sequencing Center for Infectious Disease"/>
            <person name="Wu L."/>
            <person name="Ma J."/>
        </authorList>
    </citation>
    <scope>NUCLEOTIDE SEQUENCE [LARGE SCALE GENOMIC DNA]</scope>
    <source>
        <strain evidence="9">CCUG 63830</strain>
    </source>
</reference>
<dbReference type="Pfam" id="PF07690">
    <property type="entry name" value="MFS_1"/>
    <property type="match status" value="1"/>
</dbReference>
<keyword evidence="4 7" id="KW-0812">Transmembrane</keyword>
<evidence type="ECO:0000313" key="9">
    <source>
        <dbReference type="Proteomes" id="UP001596317"/>
    </source>
</evidence>
<evidence type="ECO:0000313" key="8">
    <source>
        <dbReference type="EMBL" id="MFC6663762.1"/>
    </source>
</evidence>
<evidence type="ECO:0000256" key="1">
    <source>
        <dbReference type="ARBA" id="ARBA00004651"/>
    </source>
</evidence>
<feature type="transmembrane region" description="Helical" evidence="7">
    <location>
        <begin position="296"/>
        <end position="312"/>
    </location>
</feature>
<keyword evidence="9" id="KW-1185">Reference proteome</keyword>
<dbReference type="InterPro" id="IPR050171">
    <property type="entry name" value="MFS_Transporters"/>
</dbReference>
<evidence type="ECO:0000256" key="7">
    <source>
        <dbReference type="SAM" id="Phobius"/>
    </source>
</evidence>
<feature type="transmembrane region" description="Helical" evidence="7">
    <location>
        <begin position="266"/>
        <end position="289"/>
    </location>
</feature>
<evidence type="ECO:0000256" key="6">
    <source>
        <dbReference type="ARBA" id="ARBA00023136"/>
    </source>
</evidence>
<keyword evidence="2" id="KW-0813">Transport</keyword>
<dbReference type="CDD" id="cd17329">
    <property type="entry name" value="MFS_MdtH_MDR_like"/>
    <property type="match status" value="1"/>
</dbReference>
<evidence type="ECO:0000256" key="5">
    <source>
        <dbReference type="ARBA" id="ARBA00022989"/>
    </source>
</evidence>
<keyword evidence="3" id="KW-1003">Cell membrane</keyword>
<feature type="transmembrane region" description="Helical" evidence="7">
    <location>
        <begin position="99"/>
        <end position="124"/>
    </location>
</feature>